<evidence type="ECO:0000256" key="5">
    <source>
        <dbReference type="SAM" id="Phobius"/>
    </source>
</evidence>
<dbReference type="EMBL" id="JAQSJE010000002">
    <property type="protein sequence ID" value="MDD0823271.1"/>
    <property type="molecule type" value="Genomic_DNA"/>
</dbReference>
<keyword evidence="3 5" id="KW-1133">Transmembrane helix</keyword>
<feature type="transmembrane region" description="Helical" evidence="5">
    <location>
        <begin position="70"/>
        <end position="89"/>
    </location>
</feature>
<gene>
    <name evidence="6" type="ORF">PTQ27_02115</name>
</gene>
<accession>A0ABT5MNW6</accession>
<dbReference type="GO" id="GO:0032259">
    <property type="term" value="P:methylation"/>
    <property type="evidence" value="ECO:0007669"/>
    <property type="project" value="UniProtKB-KW"/>
</dbReference>
<keyword evidence="6" id="KW-0808">Transferase</keyword>
<feature type="transmembrane region" description="Helical" evidence="5">
    <location>
        <begin position="43"/>
        <end position="58"/>
    </location>
</feature>
<proteinExistence type="predicted"/>
<reference evidence="6 7" key="1">
    <citation type="submission" date="2023-02" db="EMBL/GenBank/DDBJ databases">
        <title>Mannheimia cairiniae sp. nov., a novel species of Mannheimia obtained from moscovy ducks (Cairina moschata) and reclassification of Mannheimia ovis as heterotypic synonym of Mannheimia pernigra.</title>
        <authorList>
            <person name="Christensen H."/>
        </authorList>
    </citation>
    <scope>NUCLEOTIDE SEQUENCE [LARGE SCALE GENOMIC DNA]</scope>
    <source>
        <strain evidence="6 7">AT1</strain>
    </source>
</reference>
<dbReference type="Gene3D" id="1.20.120.1630">
    <property type="match status" value="1"/>
</dbReference>
<dbReference type="InterPro" id="IPR052527">
    <property type="entry name" value="Metal_cation-efflux_comp"/>
</dbReference>
<keyword evidence="6" id="KW-0489">Methyltransferase</keyword>
<dbReference type="PANTHER" id="PTHR43847:SF1">
    <property type="entry name" value="BLL3993 PROTEIN"/>
    <property type="match status" value="1"/>
</dbReference>
<evidence type="ECO:0000313" key="7">
    <source>
        <dbReference type="Proteomes" id="UP001221909"/>
    </source>
</evidence>
<evidence type="ECO:0000256" key="2">
    <source>
        <dbReference type="ARBA" id="ARBA00022692"/>
    </source>
</evidence>
<comment type="caution">
    <text evidence="6">The sequence shown here is derived from an EMBL/GenBank/DDBJ whole genome shotgun (WGS) entry which is preliminary data.</text>
</comment>
<keyword evidence="2 5" id="KW-0812">Transmembrane</keyword>
<evidence type="ECO:0000256" key="4">
    <source>
        <dbReference type="ARBA" id="ARBA00023136"/>
    </source>
</evidence>
<dbReference type="Proteomes" id="UP001221909">
    <property type="component" value="Unassembled WGS sequence"/>
</dbReference>
<protein>
    <submittedName>
        <fullName evidence="6">Isoprenylcysteine carboxyl methyltransferase family protein</fullName>
    </submittedName>
</protein>
<comment type="subcellular location">
    <subcellularLocation>
        <location evidence="1">Membrane</location>
        <topology evidence="1">Multi-pass membrane protein</topology>
    </subcellularLocation>
</comment>
<dbReference type="GO" id="GO:0008168">
    <property type="term" value="F:methyltransferase activity"/>
    <property type="evidence" value="ECO:0007669"/>
    <property type="project" value="UniProtKB-KW"/>
</dbReference>
<keyword evidence="7" id="KW-1185">Reference proteome</keyword>
<feature type="transmembrane region" description="Helical" evidence="5">
    <location>
        <begin position="6"/>
        <end position="23"/>
    </location>
</feature>
<keyword evidence="4 5" id="KW-0472">Membrane</keyword>
<evidence type="ECO:0000313" key="6">
    <source>
        <dbReference type="EMBL" id="MDD0823271.1"/>
    </source>
</evidence>
<dbReference type="InterPro" id="IPR007269">
    <property type="entry name" value="ICMT_MeTrfase"/>
</dbReference>
<dbReference type="PANTHER" id="PTHR43847">
    <property type="entry name" value="BLL3993 PROTEIN"/>
    <property type="match status" value="1"/>
</dbReference>
<dbReference type="RefSeq" id="WP_273749461.1">
    <property type="nucleotide sequence ID" value="NZ_JAQSJE010000002.1"/>
</dbReference>
<name>A0ABT5MNW6_9PAST</name>
<evidence type="ECO:0000256" key="3">
    <source>
        <dbReference type="ARBA" id="ARBA00022989"/>
    </source>
</evidence>
<sequence length="175" mass="20277">MLIINILFILFFAVRLFSLKISIQNEKRLIEKQAVQYGKKNSILLSIAHIVFYLSAIYEANTTAYTFDSIAVVGFVILFLAYVALFWVIKALGEIWTVKLYILPEHKINTSFLFRTIRHPNYFLNIIPELIGLGLMCHAWHTLTFVLPVYLVILGVRIYQEENVMNTLFTQAKSK</sequence>
<dbReference type="Pfam" id="PF04140">
    <property type="entry name" value="ICMT"/>
    <property type="match status" value="1"/>
</dbReference>
<evidence type="ECO:0000256" key="1">
    <source>
        <dbReference type="ARBA" id="ARBA00004141"/>
    </source>
</evidence>
<organism evidence="6 7">
    <name type="scientific">Mannheimia cairinae</name>
    <dbReference type="NCBI Taxonomy" id="3025936"/>
    <lineage>
        <taxon>Bacteria</taxon>
        <taxon>Pseudomonadati</taxon>
        <taxon>Pseudomonadota</taxon>
        <taxon>Gammaproteobacteria</taxon>
        <taxon>Pasteurellales</taxon>
        <taxon>Pasteurellaceae</taxon>
        <taxon>Mannheimia</taxon>
    </lineage>
</organism>